<accession>A0ACC2ELB5</accession>
<dbReference type="EMBL" id="CM055093">
    <property type="protein sequence ID" value="KAJ7567229.1"/>
    <property type="molecule type" value="Genomic_DNA"/>
</dbReference>
<evidence type="ECO:0000313" key="1">
    <source>
        <dbReference type="EMBL" id="KAJ7567229.1"/>
    </source>
</evidence>
<gene>
    <name evidence="1" type="ORF">O6H91_02G137600</name>
</gene>
<evidence type="ECO:0000313" key="2">
    <source>
        <dbReference type="Proteomes" id="UP001162992"/>
    </source>
</evidence>
<sequence>MPEAGTDQRHIAIVETHIPEGSSKNATGVVCDDKTGNCFAILLSSYQLDGSISPALGNLTSPATLKLNENHRTGRIPSELAKFPLFRILDLTNNNIFKPVSGFPSRSL</sequence>
<reference evidence="2" key="1">
    <citation type="journal article" date="2024" name="Proc. Natl. Acad. Sci. U.S.A.">
        <title>Extraordinary preservation of gene collinearity over three hundred million years revealed in homosporous lycophytes.</title>
        <authorList>
            <person name="Li C."/>
            <person name="Wickell D."/>
            <person name="Kuo L.Y."/>
            <person name="Chen X."/>
            <person name="Nie B."/>
            <person name="Liao X."/>
            <person name="Peng D."/>
            <person name="Ji J."/>
            <person name="Jenkins J."/>
            <person name="Williams M."/>
            <person name="Shu S."/>
            <person name="Plott C."/>
            <person name="Barry K."/>
            <person name="Rajasekar S."/>
            <person name="Grimwood J."/>
            <person name="Han X."/>
            <person name="Sun S."/>
            <person name="Hou Z."/>
            <person name="He W."/>
            <person name="Dai G."/>
            <person name="Sun C."/>
            <person name="Schmutz J."/>
            <person name="Leebens-Mack J.H."/>
            <person name="Li F.W."/>
            <person name="Wang L."/>
        </authorList>
    </citation>
    <scope>NUCLEOTIDE SEQUENCE [LARGE SCALE GENOMIC DNA]</scope>
    <source>
        <strain evidence="2">cv. PW_Plant_1</strain>
    </source>
</reference>
<dbReference type="Proteomes" id="UP001162992">
    <property type="component" value="Chromosome 2"/>
</dbReference>
<proteinExistence type="predicted"/>
<name>A0ACC2ELB5_DIPCM</name>
<keyword evidence="2" id="KW-1185">Reference proteome</keyword>
<comment type="caution">
    <text evidence="1">The sequence shown here is derived from an EMBL/GenBank/DDBJ whole genome shotgun (WGS) entry which is preliminary data.</text>
</comment>
<protein>
    <submittedName>
        <fullName evidence="1">Uncharacterized protein</fullName>
    </submittedName>
</protein>
<organism evidence="1 2">
    <name type="scientific">Diphasiastrum complanatum</name>
    <name type="common">Issler's clubmoss</name>
    <name type="synonym">Lycopodium complanatum</name>
    <dbReference type="NCBI Taxonomy" id="34168"/>
    <lineage>
        <taxon>Eukaryota</taxon>
        <taxon>Viridiplantae</taxon>
        <taxon>Streptophyta</taxon>
        <taxon>Embryophyta</taxon>
        <taxon>Tracheophyta</taxon>
        <taxon>Lycopodiopsida</taxon>
        <taxon>Lycopodiales</taxon>
        <taxon>Lycopodiaceae</taxon>
        <taxon>Lycopodioideae</taxon>
        <taxon>Diphasiastrum</taxon>
    </lineage>
</organism>